<dbReference type="GO" id="GO:0016477">
    <property type="term" value="P:cell migration"/>
    <property type="evidence" value="ECO:0007669"/>
    <property type="project" value="TreeGrafter"/>
</dbReference>
<feature type="region of interest" description="Disordered" evidence="5">
    <location>
        <begin position="111"/>
        <end position="146"/>
    </location>
</feature>
<comment type="similarity">
    <text evidence="1">Belongs to the adenomatous polyposis coli (APC) family.</text>
</comment>
<dbReference type="Pfam" id="PF00514">
    <property type="entry name" value="Arm"/>
    <property type="match status" value="1"/>
</dbReference>
<feature type="compositionally biased region" description="Polar residues" evidence="5">
    <location>
        <begin position="1646"/>
        <end position="1675"/>
    </location>
</feature>
<keyword evidence="7" id="KW-1185">Reference proteome</keyword>
<feature type="region of interest" description="Disordered" evidence="5">
    <location>
        <begin position="2897"/>
        <end position="2936"/>
    </location>
</feature>
<dbReference type="GO" id="GO:0008017">
    <property type="term" value="F:microtubule binding"/>
    <property type="evidence" value="ECO:0007669"/>
    <property type="project" value="TreeGrafter"/>
</dbReference>
<dbReference type="FunFam" id="1.25.10.10:FF:000305">
    <property type="entry name" value="Adenomatous polyposis coli"/>
    <property type="match status" value="1"/>
</dbReference>
<dbReference type="InterPro" id="IPR041257">
    <property type="entry name" value="APC_rep"/>
</dbReference>
<evidence type="ECO:0000256" key="5">
    <source>
        <dbReference type="SAM" id="MobiDB-lite"/>
    </source>
</evidence>
<feature type="compositionally biased region" description="Polar residues" evidence="5">
    <location>
        <begin position="2541"/>
        <end position="2567"/>
    </location>
</feature>
<feature type="compositionally biased region" description="Polar residues" evidence="5">
    <location>
        <begin position="1057"/>
        <end position="1069"/>
    </location>
</feature>
<reference evidence="8" key="1">
    <citation type="submission" date="2025-08" db="UniProtKB">
        <authorList>
            <consortium name="RefSeq"/>
        </authorList>
    </citation>
    <scope>IDENTIFICATION</scope>
    <source>
        <tissue evidence="8">Gonad</tissue>
    </source>
</reference>
<evidence type="ECO:0000256" key="4">
    <source>
        <dbReference type="SAM" id="Coils"/>
    </source>
</evidence>
<feature type="compositionally biased region" description="Basic and acidic residues" evidence="5">
    <location>
        <begin position="1479"/>
        <end position="1499"/>
    </location>
</feature>
<feature type="compositionally biased region" description="Basic and acidic residues" evidence="5">
    <location>
        <begin position="3056"/>
        <end position="3076"/>
    </location>
</feature>
<feature type="region of interest" description="Disordered" evidence="5">
    <location>
        <begin position="2256"/>
        <end position="2301"/>
    </location>
</feature>
<feature type="compositionally biased region" description="Basic and acidic residues" evidence="5">
    <location>
        <begin position="2613"/>
        <end position="2632"/>
    </location>
</feature>
<feature type="compositionally biased region" description="Low complexity" evidence="5">
    <location>
        <begin position="1581"/>
        <end position="1600"/>
    </location>
</feature>
<dbReference type="GO" id="GO:0008013">
    <property type="term" value="F:beta-catenin binding"/>
    <property type="evidence" value="ECO:0007669"/>
    <property type="project" value="InterPro"/>
</dbReference>
<dbReference type="GO" id="GO:0001708">
    <property type="term" value="P:cell fate specification"/>
    <property type="evidence" value="ECO:0007669"/>
    <property type="project" value="TreeGrafter"/>
</dbReference>
<feature type="region of interest" description="Disordered" evidence="5">
    <location>
        <begin position="966"/>
        <end position="1092"/>
    </location>
</feature>
<dbReference type="Gene3D" id="1.20.5.10">
    <property type="match status" value="1"/>
</dbReference>
<feature type="compositionally biased region" description="Low complexity" evidence="5">
    <location>
        <begin position="1615"/>
        <end position="1630"/>
    </location>
</feature>
<dbReference type="SUPFAM" id="SSF82931">
    <property type="entry name" value="Tumor suppressor gene product Apc"/>
    <property type="match status" value="1"/>
</dbReference>
<feature type="compositionally biased region" description="Basic and acidic residues" evidence="5">
    <location>
        <begin position="2225"/>
        <end position="2237"/>
    </location>
</feature>
<feature type="compositionally biased region" description="Low complexity" evidence="5">
    <location>
        <begin position="2784"/>
        <end position="2807"/>
    </location>
</feature>
<organism evidence="7 8">
    <name type="scientific">Branchiostoma belcheri</name>
    <name type="common">Amphioxus</name>
    <dbReference type="NCBI Taxonomy" id="7741"/>
    <lineage>
        <taxon>Eukaryota</taxon>
        <taxon>Metazoa</taxon>
        <taxon>Chordata</taxon>
        <taxon>Cephalochordata</taxon>
        <taxon>Leptocardii</taxon>
        <taxon>Amphioxiformes</taxon>
        <taxon>Branchiostomatidae</taxon>
        <taxon>Branchiostoma</taxon>
    </lineage>
</organism>
<feature type="compositionally biased region" description="Basic and acidic residues" evidence="5">
    <location>
        <begin position="984"/>
        <end position="1006"/>
    </location>
</feature>
<evidence type="ECO:0000259" key="6">
    <source>
        <dbReference type="Pfam" id="PF16689"/>
    </source>
</evidence>
<feature type="compositionally biased region" description="Acidic residues" evidence="5">
    <location>
        <begin position="3046"/>
        <end position="3055"/>
    </location>
</feature>
<feature type="domain" description="Adenomatous polyposis coli N-terminal dimerisation" evidence="6">
    <location>
        <begin position="25"/>
        <end position="73"/>
    </location>
</feature>
<name>A0A6P4YVB0_BRABE</name>
<dbReference type="SUPFAM" id="SSF48371">
    <property type="entry name" value="ARM repeat"/>
    <property type="match status" value="1"/>
</dbReference>
<dbReference type="FunFam" id="1.10.287.450:FF:000001">
    <property type="entry name" value="adenomatous polyposis coli protein isoform X1"/>
    <property type="match status" value="1"/>
</dbReference>
<feature type="compositionally biased region" description="Basic and acidic residues" evidence="5">
    <location>
        <begin position="1268"/>
        <end position="1282"/>
    </location>
</feature>
<dbReference type="InterPro" id="IPR009223">
    <property type="entry name" value="APC_rpt"/>
</dbReference>
<dbReference type="Gene3D" id="1.10.287.450">
    <property type="entry name" value="Helix hairpin bin"/>
    <property type="match status" value="1"/>
</dbReference>
<dbReference type="GO" id="GO:0016342">
    <property type="term" value="C:catenin complex"/>
    <property type="evidence" value="ECO:0007669"/>
    <property type="project" value="TreeGrafter"/>
</dbReference>
<dbReference type="Pfam" id="PF16689">
    <property type="entry name" value="APC_N_CC"/>
    <property type="match status" value="1"/>
</dbReference>
<dbReference type="GO" id="GO:0030877">
    <property type="term" value="C:beta-catenin destruction complex"/>
    <property type="evidence" value="ECO:0007669"/>
    <property type="project" value="TreeGrafter"/>
</dbReference>
<dbReference type="Proteomes" id="UP000515135">
    <property type="component" value="Unplaced"/>
</dbReference>
<feature type="region of interest" description="Disordered" evidence="5">
    <location>
        <begin position="3041"/>
        <end position="3187"/>
    </location>
</feature>
<feature type="compositionally biased region" description="Acidic residues" evidence="5">
    <location>
        <begin position="2923"/>
        <end position="2936"/>
    </location>
</feature>
<feature type="compositionally biased region" description="Low complexity" evidence="5">
    <location>
        <begin position="2439"/>
        <end position="2450"/>
    </location>
</feature>
<feature type="region of interest" description="Disordered" evidence="5">
    <location>
        <begin position="1716"/>
        <end position="1756"/>
    </location>
</feature>
<feature type="region of interest" description="Disordered" evidence="5">
    <location>
        <begin position="2001"/>
        <end position="2237"/>
    </location>
</feature>
<feature type="compositionally biased region" description="Low complexity" evidence="5">
    <location>
        <begin position="1467"/>
        <end position="1478"/>
    </location>
</feature>
<dbReference type="OrthoDB" id="5918429at2759"/>
<feature type="compositionally biased region" description="Low complexity" evidence="5">
    <location>
        <begin position="3109"/>
        <end position="3124"/>
    </location>
</feature>
<dbReference type="GO" id="GO:0007026">
    <property type="term" value="P:negative regulation of microtubule depolymerization"/>
    <property type="evidence" value="ECO:0007669"/>
    <property type="project" value="TreeGrafter"/>
</dbReference>
<feature type="compositionally biased region" description="Pro residues" evidence="5">
    <location>
        <begin position="2402"/>
        <end position="2415"/>
    </location>
</feature>
<dbReference type="SMART" id="SM00185">
    <property type="entry name" value="ARM"/>
    <property type="match status" value="6"/>
</dbReference>
<feature type="compositionally biased region" description="Basic and acidic residues" evidence="5">
    <location>
        <begin position="1716"/>
        <end position="1726"/>
    </location>
</feature>
<feature type="region of interest" description="Disordered" evidence="5">
    <location>
        <begin position="1791"/>
        <end position="1986"/>
    </location>
</feature>
<dbReference type="Pfam" id="PF18797">
    <property type="entry name" value="APC_rep"/>
    <property type="match status" value="1"/>
</dbReference>
<feature type="compositionally biased region" description="Polar residues" evidence="5">
    <location>
        <begin position="2729"/>
        <end position="2748"/>
    </location>
</feature>
<dbReference type="InterPro" id="IPR000225">
    <property type="entry name" value="Armadillo"/>
</dbReference>
<feature type="region of interest" description="Disordered" evidence="5">
    <location>
        <begin position="1250"/>
        <end position="1675"/>
    </location>
</feature>
<feature type="compositionally biased region" description="Polar residues" evidence="5">
    <location>
        <begin position="1380"/>
        <end position="1399"/>
    </location>
</feature>
<feature type="compositionally biased region" description="Polar residues" evidence="5">
    <location>
        <begin position="1829"/>
        <end position="1845"/>
    </location>
</feature>
<dbReference type="GO" id="GO:0007399">
    <property type="term" value="P:nervous system development"/>
    <property type="evidence" value="ECO:0007669"/>
    <property type="project" value="TreeGrafter"/>
</dbReference>
<dbReference type="GO" id="GO:0016055">
    <property type="term" value="P:Wnt signaling pathway"/>
    <property type="evidence" value="ECO:0007669"/>
    <property type="project" value="UniProtKB-KW"/>
</dbReference>
<feature type="compositionally biased region" description="Low complexity" evidence="5">
    <location>
        <begin position="123"/>
        <end position="139"/>
    </location>
</feature>
<feature type="coiled-coil region" evidence="4">
    <location>
        <begin position="26"/>
        <end position="60"/>
    </location>
</feature>
<dbReference type="Pfam" id="PF11414">
    <property type="entry name" value="Suppressor_APC"/>
    <property type="match status" value="1"/>
</dbReference>
<feature type="compositionally biased region" description="Polar residues" evidence="5">
    <location>
        <begin position="2024"/>
        <end position="2039"/>
    </location>
</feature>
<dbReference type="GO" id="GO:0007389">
    <property type="term" value="P:pattern specification process"/>
    <property type="evidence" value="ECO:0007669"/>
    <property type="project" value="TreeGrafter"/>
</dbReference>
<feature type="region of interest" description="Disordered" evidence="5">
    <location>
        <begin position="2339"/>
        <end position="2885"/>
    </location>
</feature>
<dbReference type="Pfam" id="PF05924">
    <property type="entry name" value="SAMP"/>
    <property type="match status" value="1"/>
</dbReference>
<feature type="compositionally biased region" description="Basic and acidic residues" evidence="5">
    <location>
        <begin position="1736"/>
        <end position="1756"/>
    </location>
</feature>
<dbReference type="Pfam" id="PF05923">
    <property type="entry name" value="APC_r"/>
    <property type="match status" value="7"/>
</dbReference>
<feature type="compositionally biased region" description="Basic and acidic residues" evidence="5">
    <location>
        <begin position="2096"/>
        <end position="2106"/>
    </location>
</feature>
<dbReference type="InterPro" id="IPR026818">
    <property type="entry name" value="Apc_fam"/>
</dbReference>
<feature type="compositionally biased region" description="Basic and acidic residues" evidence="5">
    <location>
        <begin position="2463"/>
        <end position="2480"/>
    </location>
</feature>
<dbReference type="GO" id="GO:0045295">
    <property type="term" value="F:gamma-catenin binding"/>
    <property type="evidence" value="ECO:0007669"/>
    <property type="project" value="TreeGrafter"/>
</dbReference>
<dbReference type="GO" id="GO:0005881">
    <property type="term" value="C:cytoplasmic microtubule"/>
    <property type="evidence" value="ECO:0007669"/>
    <property type="project" value="TreeGrafter"/>
</dbReference>
<evidence type="ECO:0000313" key="8">
    <source>
        <dbReference type="RefSeq" id="XP_019622657.1"/>
    </source>
</evidence>
<evidence type="ECO:0000256" key="1">
    <source>
        <dbReference type="ARBA" id="ARBA00009051"/>
    </source>
</evidence>
<dbReference type="SUPFAM" id="SSF58050">
    <property type="entry name" value="N-terminal coiled coil domain from apc"/>
    <property type="match status" value="1"/>
</dbReference>
<dbReference type="KEGG" id="bbel:109468773"/>
<dbReference type="RefSeq" id="XP_019622657.1">
    <property type="nucleotide sequence ID" value="XM_019767098.1"/>
</dbReference>
<accession>A0A6P4YVB0</accession>
<feature type="compositionally biased region" description="Polar residues" evidence="5">
    <location>
        <begin position="1292"/>
        <end position="1301"/>
    </location>
</feature>
<feature type="compositionally biased region" description="Polar residues" evidence="5">
    <location>
        <begin position="2577"/>
        <end position="2597"/>
    </location>
</feature>
<feature type="compositionally biased region" description="Polar residues" evidence="5">
    <location>
        <begin position="1319"/>
        <end position="1328"/>
    </location>
</feature>
<feature type="compositionally biased region" description="Polar residues" evidence="5">
    <location>
        <begin position="968"/>
        <end position="983"/>
    </location>
</feature>
<protein>
    <submittedName>
        <fullName evidence="8">Adenomatous polyposis coli protein-like isoform X1</fullName>
    </submittedName>
</protein>
<feature type="compositionally biased region" description="Polar residues" evidence="5">
    <location>
        <begin position="1958"/>
        <end position="1984"/>
    </location>
</feature>
<dbReference type="Pfam" id="PF16629">
    <property type="entry name" value="Arm_APC_u3"/>
    <property type="match status" value="1"/>
</dbReference>
<feature type="compositionally biased region" description="Polar residues" evidence="5">
    <location>
        <begin position="2341"/>
        <end position="2351"/>
    </location>
</feature>
<gene>
    <name evidence="8" type="primary">LOC109468773</name>
</gene>
<feature type="compositionally biased region" description="Polar residues" evidence="5">
    <location>
        <begin position="2175"/>
        <end position="2185"/>
    </location>
</feature>
<dbReference type="InterPro" id="IPR011989">
    <property type="entry name" value="ARM-like"/>
</dbReference>
<evidence type="ECO:0000256" key="2">
    <source>
        <dbReference type="ARBA" id="ARBA00022687"/>
    </source>
</evidence>
<dbReference type="InterPro" id="IPR009224">
    <property type="entry name" value="SAMP"/>
</dbReference>
<dbReference type="GO" id="GO:0090090">
    <property type="term" value="P:negative regulation of canonical Wnt signaling pathway"/>
    <property type="evidence" value="ECO:0007669"/>
    <property type="project" value="TreeGrafter"/>
</dbReference>
<feature type="region of interest" description="Disordered" evidence="5">
    <location>
        <begin position="910"/>
        <end position="953"/>
    </location>
</feature>
<feature type="compositionally biased region" description="Low complexity" evidence="5">
    <location>
        <begin position="2186"/>
        <end position="2203"/>
    </location>
</feature>
<feature type="compositionally biased region" description="Polar residues" evidence="5">
    <location>
        <begin position="1419"/>
        <end position="1439"/>
    </location>
</feature>
<dbReference type="GeneID" id="109468773"/>
<dbReference type="InterPro" id="IPR016024">
    <property type="entry name" value="ARM-type_fold"/>
</dbReference>
<dbReference type="Gene3D" id="1.25.10.10">
    <property type="entry name" value="Leucine-rich Repeat Variant"/>
    <property type="match status" value="1"/>
</dbReference>
<dbReference type="InterPro" id="IPR026831">
    <property type="entry name" value="APC_dom"/>
</dbReference>
<feature type="compositionally biased region" description="Basic and acidic residues" evidence="5">
    <location>
        <begin position="1865"/>
        <end position="1875"/>
    </location>
</feature>
<feature type="compositionally biased region" description="Basic and acidic residues" evidence="5">
    <location>
        <begin position="1015"/>
        <end position="1024"/>
    </location>
</feature>
<keyword evidence="2" id="KW-0879">Wnt signaling pathway</keyword>
<evidence type="ECO:0000313" key="7">
    <source>
        <dbReference type="Proteomes" id="UP000515135"/>
    </source>
</evidence>
<proteinExistence type="inferred from homology"/>
<sequence length="3187" mass="348302">MQGGRYVRFWVLPVPGTKRKMAGPAFDQLLRHVEALQTENMHLKQELQDNSSHLTQLESEACTMKEVLTHIQKGLDEEENQQPGNPTSENGLDPAAAQLGNGIRLRNKPLRAWGSHEGSPQQSNHSASNHSAKSSHTSAESTSAKRKLIVQPSREYLDELEKERARLLQEIEVEEREKELYYTKLQSLTSRIDVLPITEPYSLQNDMARRQLEYEAKKLRDEMEDRLGGVEEMQARGEAKVQRVRMIEAEMLRIQQTLAQEDNSKGHVERRDTGLCEVNGHREADGKDVKTADAATNTSLSQVVVPKAHTRDSGFCSDPENIWVVPSKTKGDGTQMVTRATQTAEVYIHDGPPPSQHSLERLSQNVLQQSSQYAMQLPLQQVLQSPHSPLMGNPNSPHSLPANRVEMYSALYRGGWPLDKLTKPGTPSETASVISFNSNSSFGPRRLAPQQLGTKVEMVYSLLSMLGTHDKDDMSRTLLAMSSSQDSCIAMRQSGCLPLLIQLLHGANDSSLLGNSRGSKDARARAAAALHNIVHSLPPEDKRAKQEARVLRLLEQIRAYCDAVRDSDSEEAKGGRPNPADHQVGPAISALMKLSFDEEHRQAMCQLGGLHAVAELLQVDHEINGDTLDQYSITIRRYAGMTLTNLTFGDGVNKATLCSMKSFMRALVSQLKSNSEELRQVTASVLRNLSWRADPGSKKTLREIGSVVMLTRAAMEVKKEATLKSILSALWNLSAHCTENKADICAVQTALAFLVSTLSYKSQSNSLAIIENGGGILRNVSSHIATREDYRQVLRDHNCLQILLDQLRSHSLTIVSNACGTLWNLSARCAKDQEMLWEQGAVSMLKNLINSKHKMIAMGSQAALRNLMQARPAVYRNLQDSSSKTNSPGLHVRKMKALEAEIDPTLTETCENVDNLSPKGSPRRGSNEAVSSPLTKRGTLRDFSPTYGDGPARLSLRRNMQRFDSHESLCSNSSNTFPRSWRSQSEERDFIRGRERHSSGTSRSRDSSPQYSSHSLERTRDGTKPKSRTAIQIAKVVEEVSGHSISSGTEESHDGSQSENTCPRSNSATFDHRSHIPIASGATRSQSFSQERRDYLKMHRRPSNDSLNSINSDIYPMSPNLKYPYPKASMDHSYSEESALNSEKGGKMSKYPAELRRKIEIQVENFNKMDNTDMDTPINFSLKYSDEALTPGRRSPTVEEMCRREQENEGGCEEPIGAAGMENGNHGSFVDAHATVSIRSDIPNKYRLTYSQSDLGGDDEPTNFSLRYTEDTDGDHNDHDSGGEYCTKCKPPQNTGRQPETPTGAGMGYREGSPKFPNSVRNMYQGQGANEGEKSSSAPGKFSSPRMQRHHQSQLNSQVPVSTCPNHASQGGRPQPLFVSRNNFSLPKDTNVQAGSNMSPRGPRDSPRNSKAVHPPTAAFQQGGDQMRNSSQVNPNQPAAASPLPSQWKVHNLHDDPQTFAEEGTPLCFSRVSSLSSLHSEEADDAKGEEEMSPEKEGPQENFQEDEEESSATGRTELSNHDSEPEVEPEDESPTYHQGGQDEELESPEGYKDAQTPPEPKSTEPGSPNPIGCEETPLVFSRSSSLSSLSSCEMKSISSSVASEFPSHRASEVVSPSDLPDSPSQSMPQSPRHKKKLLTELGIRRSTPQGRHASQPSSRQVKGSPSHSVAHVPTSQACEDAPISFVTEGTPLNFSCSTSLSSLTVDEPHINKDVDMRRTRRQLEPVKDEEEVEDDVKERKVQRERSVEEENAHRESFIASEADEKLLDEIISAAMPKNSASGRDARILANAKKLLNNQAGKSSGRDTPKSHTSSRYGGQEDTMRRYNTEDTPLNRSNATSLSDLSLMSGMETGARGEAQGESEEHEQMSPEDLMKSESSSMLDGQAEELLAECINSAMPTKSSRPPRRRQIPQPSSGHLKKGSMLPVRSKPVAKVPAGQNNQLRGAAGMVSPKARLQPHTNKLSSAQPFTHNTGSAPSRPFSNEDSVRCYKEEGTPLNFSTATSLSDLTIDSPDGVSERGGASNKMNSQPLQTSSSTPLATAVPQPNHPRQIPIRGPMSKGSSPYDTPHTYNVEGTPLCFSRNDSLSSLSCDEDVSFQKERQEMKQELNNSRDGAAGERGATPNNMQEGASAQKQSLKNAARQNKTGQSPSGIPHNLKLVGQNKAMQNRMVEGQNRPQVQRNTPEQASCQNNNSAEANNNTTQPQSAWKKHGNAVGGAYTSNFARPEKNKDTNLRKPSEEVPVKYYVEDTPVCFSRNSSLSSLDSDMEEENDRPANQEAASNHVASGQPEEVAASEEGRNREVARTFQVEDTPICFSRNSSLSSLSIDSEGEEALLKECISSGQPKHSQITRAKRRTDSSQPPAASQEPASSHQAKKGKTSGKSAKQNAYEKGVPNGSSSPSPSPKESPALPPASPLTVENLRLLNGNAERPEVPADIPSDSSNRSLPSDSEMKHPARPRIVKPTDKDSMEAKRKEESAKSVKGKKKVYKSPMSRMKTDSPRAKEKSFVISRESPATPREKSFVVSKEKSFIISSGKPAGSTPSKSPARPSTTVSPPGRTTQKNVVSRSPAAKEQGSRSTRLSSPKTSPRTGVTSRTPPKASQPPKAQTPQQRRMEAGRGKEMAGKRVESPRGRPGAQSKVPSGVRSPAKMSPLKQLGRKGSAEGDRPALVKQSTFVKDAPTPSLQKQMEQAAKNDASQLKKEAAGSKKAPKKAPSSESLREMRGKPTQRATPQKTQSIDSLVKSTRAGSPHLRGPPKMPSADSIRGTKSTPKKSFSRAESTESLKSNSSAASKSSRSSGKKGPLSKVGAAKEPWKRSLNNFLSHGEEKSGTSAKQALENREKQDPKPKMTRSGTLVLSKGPENESKPASRANSWRKIPSAIGGDISTEQLSLKTSSTFSISPNSAHVKGPLEEQVQQQVTEPDSDSGDSPDEEEDHLAVLEAELETEVNEEAEISIENETFVELDSPTRSTASSEFTISIEEKTVTRNIQVSGRAGKAGSGADTPDDIEDIWVRRDEGFENIVQQEALLLAQELEQMALERLDQESEGEAETLEETEKGNEREEAERDSSGEGRKQQSGGMGFRKSPNCSPADSDRPEGLPFGRSRTPPLNSSKNSSPSSGNSATALVSPFNYSPPKHDREAAGRTSRIPMATVARGSPTQQRQRKGPGESTSEGSEKATYLVTSV</sequence>
<feature type="compositionally biased region" description="Basic and acidic residues" evidence="5">
    <location>
        <begin position="2838"/>
        <end position="2848"/>
    </location>
</feature>
<evidence type="ECO:0000256" key="3">
    <source>
        <dbReference type="ARBA" id="ARBA00023054"/>
    </source>
</evidence>
<feature type="compositionally biased region" description="Polar residues" evidence="5">
    <location>
        <begin position="2122"/>
        <end position="2151"/>
    </location>
</feature>
<keyword evidence="3 4" id="KW-0175">Coiled coil</keyword>
<feature type="compositionally biased region" description="Basic and acidic residues" evidence="5">
    <location>
        <begin position="2496"/>
        <end position="2507"/>
    </location>
</feature>
<dbReference type="InterPro" id="IPR036149">
    <property type="entry name" value="APC_N_sf"/>
</dbReference>
<dbReference type="PANTHER" id="PTHR12607">
    <property type="entry name" value="ADENOMATOUS POLYPOSIS COLI PROTEIN FAMILY"/>
    <property type="match status" value="1"/>
</dbReference>
<dbReference type="InterPro" id="IPR032038">
    <property type="entry name" value="APC_N"/>
</dbReference>
<feature type="compositionally biased region" description="Basic and acidic residues" evidence="5">
    <location>
        <begin position="2518"/>
        <end position="2530"/>
    </location>
</feature>
<feature type="compositionally biased region" description="Polar residues" evidence="5">
    <location>
        <begin position="2359"/>
        <end position="2373"/>
    </location>
</feature>
<dbReference type="PANTHER" id="PTHR12607:SF12">
    <property type="entry name" value="APC-LIKE, ISOFORM A-RELATED"/>
    <property type="match status" value="1"/>
</dbReference>
<feature type="compositionally biased region" description="Polar residues" evidence="5">
    <location>
        <begin position="1353"/>
        <end position="1369"/>
    </location>
</feature>